<dbReference type="Proteomes" id="UP000758155">
    <property type="component" value="Unassembled WGS sequence"/>
</dbReference>
<comment type="caution">
    <text evidence="2">The sequence shown here is derived from an EMBL/GenBank/DDBJ whole genome shotgun (WGS) entry which is preliminary data.</text>
</comment>
<sequence length="399" mass="44521">MSKPEQNKSSGALVADDDDRSQIRAYPKTSKYRVGDTVKVINSNGTRTGPYNIATIVSTRRLASLLKSMTDKGLIVTYLKYDPQVDAAHPSGTKIDPSSKVGARFPTYRNASMRHNWLVDPDGYTTIAACGPTEMAKERTFNDQRHGVLSYFLADIFKGFGGVGGKLQYIHQLLRARFQSVPNLAHKQTPMFYGNKQLDFFGYSNHRIGPAPIPVIIREDGSFQIEAGRAHDIRECDRFAISAFAFGVSNNTGAGTYEDFCTAEVLSVGDLTSTVKLSVTNVSDDLIMAATELTRLSLKEIPIRLENSVPHPELWKKVLDKEPSLQVYHAQDHDGKRGHSFTVAFTKLERYEIRDQNNRLLWDHSVGSSEPEDDVALILGVLEHLAKFEMVKRLENHST</sequence>
<keyword evidence="3" id="KW-1185">Reference proteome</keyword>
<feature type="region of interest" description="Disordered" evidence="1">
    <location>
        <begin position="1"/>
        <end position="20"/>
    </location>
</feature>
<dbReference type="Gene3D" id="3.40.50.1460">
    <property type="match status" value="1"/>
</dbReference>
<protein>
    <submittedName>
        <fullName evidence="2">Uncharacterized protein</fullName>
    </submittedName>
</protein>
<proteinExistence type="predicted"/>
<gene>
    <name evidence="2" type="ORF">E8E12_001556</name>
</gene>
<reference evidence="2" key="1">
    <citation type="submission" date="2019-04" db="EMBL/GenBank/DDBJ databases">
        <title>Sequencing of skin fungus with MAO and IRED activity.</title>
        <authorList>
            <person name="Marsaioli A.J."/>
            <person name="Bonatto J.M.C."/>
            <person name="Reis Junior O."/>
        </authorList>
    </citation>
    <scope>NUCLEOTIDE SEQUENCE</scope>
    <source>
        <strain evidence="2">28M1</strain>
    </source>
</reference>
<name>A0A9P5BXN1_9PLEO</name>
<organism evidence="2 3">
    <name type="scientific">Didymella heteroderae</name>
    <dbReference type="NCBI Taxonomy" id="1769908"/>
    <lineage>
        <taxon>Eukaryota</taxon>
        <taxon>Fungi</taxon>
        <taxon>Dikarya</taxon>
        <taxon>Ascomycota</taxon>
        <taxon>Pezizomycotina</taxon>
        <taxon>Dothideomycetes</taxon>
        <taxon>Pleosporomycetidae</taxon>
        <taxon>Pleosporales</taxon>
        <taxon>Pleosporineae</taxon>
        <taxon>Didymellaceae</taxon>
        <taxon>Didymella</taxon>
    </lineage>
</organism>
<evidence type="ECO:0000313" key="3">
    <source>
        <dbReference type="Proteomes" id="UP000758155"/>
    </source>
</evidence>
<evidence type="ECO:0000313" key="2">
    <source>
        <dbReference type="EMBL" id="KAF3034660.1"/>
    </source>
</evidence>
<accession>A0A9P5BXN1</accession>
<dbReference type="EMBL" id="SWKV01000065">
    <property type="protein sequence ID" value="KAF3034660.1"/>
    <property type="molecule type" value="Genomic_DNA"/>
</dbReference>
<evidence type="ECO:0000256" key="1">
    <source>
        <dbReference type="SAM" id="MobiDB-lite"/>
    </source>
</evidence>
<dbReference type="OrthoDB" id="3223806at2759"/>
<dbReference type="AlphaFoldDB" id="A0A9P5BXN1"/>